<evidence type="ECO:0000313" key="2">
    <source>
        <dbReference type="EMBL" id="ELY57784.1"/>
    </source>
</evidence>
<feature type="transmembrane region" description="Helical" evidence="1">
    <location>
        <begin position="43"/>
        <end position="65"/>
    </location>
</feature>
<keyword evidence="1" id="KW-1133">Transmembrane helix</keyword>
<proteinExistence type="predicted"/>
<accession>L9X7P1</accession>
<keyword evidence="3" id="KW-1185">Reference proteome</keyword>
<dbReference type="AlphaFoldDB" id="L9X7P1"/>
<name>L9X7P1_9EURY</name>
<dbReference type="RefSeq" id="WP_008423986.1">
    <property type="nucleotide sequence ID" value="NZ_AOIA01000116.1"/>
</dbReference>
<reference evidence="2 3" key="1">
    <citation type="journal article" date="2014" name="PLoS Genet.">
        <title>Phylogenetically driven sequencing of extremely halophilic archaea reveals strategies for static and dynamic osmo-response.</title>
        <authorList>
            <person name="Becker E.A."/>
            <person name="Seitzer P.M."/>
            <person name="Tritt A."/>
            <person name="Larsen D."/>
            <person name="Krusor M."/>
            <person name="Yao A.I."/>
            <person name="Wu D."/>
            <person name="Madern D."/>
            <person name="Eisen J.A."/>
            <person name="Darling A.E."/>
            <person name="Facciotti M.T."/>
        </authorList>
    </citation>
    <scope>NUCLEOTIDE SEQUENCE [LARGE SCALE GENOMIC DNA]</scope>
    <source>
        <strain evidence="2 3">DSM 18795</strain>
    </source>
</reference>
<keyword evidence="1" id="KW-0472">Membrane</keyword>
<gene>
    <name evidence="2" type="ORF">C492_12719</name>
</gene>
<feature type="transmembrane region" description="Helical" evidence="1">
    <location>
        <begin position="12"/>
        <end position="31"/>
    </location>
</feature>
<keyword evidence="1" id="KW-0812">Transmembrane</keyword>
<dbReference type="Proteomes" id="UP000011531">
    <property type="component" value="Unassembled WGS sequence"/>
</dbReference>
<organism evidence="2 3">
    <name type="scientific">Natronococcus jeotgali DSM 18795</name>
    <dbReference type="NCBI Taxonomy" id="1227498"/>
    <lineage>
        <taxon>Archaea</taxon>
        <taxon>Methanobacteriati</taxon>
        <taxon>Methanobacteriota</taxon>
        <taxon>Stenosarchaea group</taxon>
        <taxon>Halobacteria</taxon>
        <taxon>Halobacteriales</taxon>
        <taxon>Natrialbaceae</taxon>
        <taxon>Natronococcus</taxon>
    </lineage>
</organism>
<dbReference type="STRING" id="1227498.C492_12719"/>
<sequence length="72" mass="7835">MSEELPVKITDLLALTVVSVIGGTLIASWTLSPRLTPRFAVSILSGTVLLLFFLFIPVMGARLFLDDRTDGE</sequence>
<evidence type="ECO:0000313" key="3">
    <source>
        <dbReference type="Proteomes" id="UP000011531"/>
    </source>
</evidence>
<evidence type="ECO:0000256" key="1">
    <source>
        <dbReference type="SAM" id="Phobius"/>
    </source>
</evidence>
<dbReference type="OrthoDB" id="157322at2157"/>
<dbReference type="EMBL" id="AOIA01000116">
    <property type="protein sequence ID" value="ELY57784.1"/>
    <property type="molecule type" value="Genomic_DNA"/>
</dbReference>
<comment type="caution">
    <text evidence="2">The sequence shown here is derived from an EMBL/GenBank/DDBJ whole genome shotgun (WGS) entry which is preliminary data.</text>
</comment>
<protein>
    <submittedName>
        <fullName evidence="2">Uncharacterized protein</fullName>
    </submittedName>
</protein>